<dbReference type="PANTHER" id="PTHR23150:SF19">
    <property type="entry name" value="FORMYLGLYCINE-GENERATING ENZYME"/>
    <property type="match status" value="1"/>
</dbReference>
<reference evidence="3" key="1">
    <citation type="submission" date="2020-01" db="EMBL/GenBank/DDBJ databases">
        <title>Development of genomics and gene disruption for Polysphondylium violaceum indicates a role for the polyketide synthase stlB in stalk morphogenesis.</title>
        <authorList>
            <person name="Narita B."/>
            <person name="Kawabe Y."/>
            <person name="Kin K."/>
            <person name="Saito T."/>
            <person name="Gibbs R."/>
            <person name="Kuspa A."/>
            <person name="Muzny D."/>
            <person name="Queller D."/>
            <person name="Richards S."/>
            <person name="Strassman J."/>
            <person name="Sucgang R."/>
            <person name="Worley K."/>
            <person name="Schaap P."/>
        </authorList>
    </citation>
    <scope>NUCLEOTIDE SEQUENCE</scope>
    <source>
        <strain evidence="3">QSvi11</strain>
    </source>
</reference>
<dbReference type="InterPro" id="IPR016187">
    <property type="entry name" value="CTDL_fold"/>
</dbReference>
<gene>
    <name evidence="3" type="ORF">CYY_000694</name>
</gene>
<dbReference type="InterPro" id="IPR005532">
    <property type="entry name" value="SUMF_dom"/>
</dbReference>
<accession>A0A8J4V263</accession>
<sequence>MKILKISLYLFLLLNLVSLILGLDKTEAIGDLTAIKDTMKWTKLQDCRKTFSSTIDAVKKLDEKIKVHPDIFNGSNEYDRFLLEVMHIKFIWLLEEASYLLSRCTALDYDGYGFSLEREFRLYFFFMEWETTIEWMRDSIESENYAYLYKDIKVSNQLTPPSNKSITKPLFQFRDCQQDYCPEMVVIPKGSFLMGGNEVEEQEYQIPYLQATWESPRHAVYMKKPFAMSSKEVTLSAYREFVKETNYSMPQGCTTLKTEPGHGTQQFFNREKNFQNCDFIQDPQEPVLCVRTEDAREYAKWLSKKTNQNYRLPSETEWEYCARAGTNTTFFWGNNRDEACLYANVNDLTTKSIANYTFSYFNCSDKAVYTSKVGSYKPNAFKMYDMTGNAREWVSDCWHPNYQGAPKNSSVWGRENEGLCHFGILRGGAWAYNIIHMRISYRNAYLSSQTRCNMWGFRLVREI</sequence>
<feature type="domain" description="Sulfatase-modifying factor enzyme-like" evidence="2">
    <location>
        <begin position="181"/>
        <end position="461"/>
    </location>
</feature>
<dbReference type="PANTHER" id="PTHR23150">
    <property type="entry name" value="SULFATASE MODIFYING FACTOR 1, 2"/>
    <property type="match status" value="1"/>
</dbReference>
<dbReference type="GO" id="GO:0120147">
    <property type="term" value="F:formylglycine-generating oxidase activity"/>
    <property type="evidence" value="ECO:0007669"/>
    <property type="project" value="TreeGrafter"/>
</dbReference>
<proteinExistence type="predicted"/>
<keyword evidence="4" id="KW-1185">Reference proteome</keyword>
<dbReference type="SUPFAM" id="SSF56436">
    <property type="entry name" value="C-type lectin-like"/>
    <property type="match status" value="1"/>
</dbReference>
<dbReference type="OrthoDB" id="659at2759"/>
<dbReference type="Proteomes" id="UP000695562">
    <property type="component" value="Unassembled WGS sequence"/>
</dbReference>
<dbReference type="Gene3D" id="3.90.1580.10">
    <property type="entry name" value="paralog of FGE (formylglycine-generating enzyme)"/>
    <property type="match status" value="1"/>
</dbReference>
<evidence type="ECO:0000313" key="4">
    <source>
        <dbReference type="Proteomes" id="UP000695562"/>
    </source>
</evidence>
<evidence type="ECO:0000313" key="3">
    <source>
        <dbReference type="EMBL" id="KAF2077970.1"/>
    </source>
</evidence>
<organism evidence="3 4">
    <name type="scientific">Polysphondylium violaceum</name>
    <dbReference type="NCBI Taxonomy" id="133409"/>
    <lineage>
        <taxon>Eukaryota</taxon>
        <taxon>Amoebozoa</taxon>
        <taxon>Evosea</taxon>
        <taxon>Eumycetozoa</taxon>
        <taxon>Dictyostelia</taxon>
        <taxon>Dictyosteliales</taxon>
        <taxon>Dictyosteliaceae</taxon>
        <taxon>Polysphondylium</taxon>
    </lineage>
</organism>
<dbReference type="EMBL" id="AJWJ01000014">
    <property type="protein sequence ID" value="KAF2077970.1"/>
    <property type="molecule type" value="Genomic_DNA"/>
</dbReference>
<feature type="signal peptide" evidence="1">
    <location>
        <begin position="1"/>
        <end position="22"/>
    </location>
</feature>
<keyword evidence="1" id="KW-0732">Signal</keyword>
<feature type="chain" id="PRO_5035264261" description="Sulfatase-modifying factor enzyme-like domain-containing protein" evidence="1">
    <location>
        <begin position="23"/>
        <end position="463"/>
    </location>
</feature>
<name>A0A8J4V263_9MYCE</name>
<protein>
    <recommendedName>
        <fullName evidence="2">Sulfatase-modifying factor enzyme-like domain-containing protein</fullName>
    </recommendedName>
</protein>
<dbReference type="InterPro" id="IPR042095">
    <property type="entry name" value="SUMF_sf"/>
</dbReference>
<evidence type="ECO:0000256" key="1">
    <source>
        <dbReference type="SAM" id="SignalP"/>
    </source>
</evidence>
<evidence type="ECO:0000259" key="2">
    <source>
        <dbReference type="Pfam" id="PF03781"/>
    </source>
</evidence>
<comment type="caution">
    <text evidence="3">The sequence shown here is derived from an EMBL/GenBank/DDBJ whole genome shotgun (WGS) entry which is preliminary data.</text>
</comment>
<dbReference type="AlphaFoldDB" id="A0A8J4V263"/>
<dbReference type="Pfam" id="PF03781">
    <property type="entry name" value="FGE-sulfatase"/>
    <property type="match status" value="1"/>
</dbReference>
<dbReference type="InterPro" id="IPR051043">
    <property type="entry name" value="Sulfatase_Mod_Factor_Kinase"/>
</dbReference>